<organism evidence="1 2">
    <name type="scientific">Fistulina hepatica ATCC 64428</name>
    <dbReference type="NCBI Taxonomy" id="1128425"/>
    <lineage>
        <taxon>Eukaryota</taxon>
        <taxon>Fungi</taxon>
        <taxon>Dikarya</taxon>
        <taxon>Basidiomycota</taxon>
        <taxon>Agaricomycotina</taxon>
        <taxon>Agaricomycetes</taxon>
        <taxon>Agaricomycetidae</taxon>
        <taxon>Agaricales</taxon>
        <taxon>Fistulinaceae</taxon>
        <taxon>Fistulina</taxon>
    </lineage>
</organism>
<dbReference type="Pfam" id="PF15892">
    <property type="entry name" value="BNR_4"/>
    <property type="match status" value="1"/>
</dbReference>
<dbReference type="OrthoDB" id="9978204at2759"/>
<evidence type="ECO:0000313" key="1">
    <source>
        <dbReference type="EMBL" id="KIY47225.1"/>
    </source>
</evidence>
<dbReference type="AlphaFoldDB" id="A0A0D7A907"/>
<evidence type="ECO:0008006" key="3">
    <source>
        <dbReference type="Google" id="ProtNLM"/>
    </source>
</evidence>
<reference evidence="1 2" key="1">
    <citation type="journal article" date="2015" name="Fungal Genet. Biol.">
        <title>Evolution of novel wood decay mechanisms in Agaricales revealed by the genome sequences of Fistulina hepatica and Cylindrobasidium torrendii.</title>
        <authorList>
            <person name="Floudas D."/>
            <person name="Held B.W."/>
            <person name="Riley R."/>
            <person name="Nagy L.G."/>
            <person name="Koehler G."/>
            <person name="Ransdell A.S."/>
            <person name="Younus H."/>
            <person name="Chow J."/>
            <person name="Chiniquy J."/>
            <person name="Lipzen A."/>
            <person name="Tritt A."/>
            <person name="Sun H."/>
            <person name="Haridas S."/>
            <person name="LaButti K."/>
            <person name="Ohm R.A."/>
            <person name="Kues U."/>
            <person name="Blanchette R.A."/>
            <person name="Grigoriev I.V."/>
            <person name="Minto R.E."/>
            <person name="Hibbett D.S."/>
        </authorList>
    </citation>
    <scope>NUCLEOTIDE SEQUENCE [LARGE SCALE GENOMIC DNA]</scope>
    <source>
        <strain evidence="1 2">ATCC 64428</strain>
    </source>
</reference>
<name>A0A0D7A907_9AGAR</name>
<proteinExistence type="predicted"/>
<protein>
    <recommendedName>
        <fullName evidence="3">Dockerin type 1</fullName>
    </recommendedName>
</protein>
<keyword evidence="2" id="KW-1185">Reference proteome</keyword>
<dbReference type="EMBL" id="KN881996">
    <property type="protein sequence ID" value="KIY47225.1"/>
    <property type="molecule type" value="Genomic_DNA"/>
</dbReference>
<evidence type="ECO:0000313" key="2">
    <source>
        <dbReference type="Proteomes" id="UP000054144"/>
    </source>
</evidence>
<accession>A0A0D7A907</accession>
<gene>
    <name evidence="1" type="ORF">FISHEDRAFT_66162</name>
</gene>
<dbReference type="Proteomes" id="UP000054144">
    <property type="component" value="Unassembled WGS sequence"/>
</dbReference>
<sequence>MRLTLRSLAIRSSAPSVSLLYNTVLDSEGIYFISYDGLVNVDSFQLSGVLTYGEYQFAAWYNVNKTSMLARRVLPDGAWESIALPHTLVSEDSHNVISLGVSPEDDVLHVAMDCHSTPLYYTASSAGLASGNGSWAASSFATITNTLGTLSIGSTITYPQFVISPGDGFQFVYRTGVSGDGATQLAEYSDGVWSSIGSWTSASSTYTADNSATSSARNLYIHGFTYHDNRTYVTGTWRENNDSVSCRTWYNSAGTQVGTSATDPITVNSDGLIIDPLDANHGLMNQESQTVDSNGLIHTIISYVPGRFMQCVTDYETDRIEYGHAFHLHEWENGTFSKMEIPFFIDAVGRSQIVLDANDNAYVVMPYVCIVTASAASSWTDWTMVYNGTAQGLNVFGEITVDRARLSTGILSILYQESTTGSSSPVHVIDFELLG</sequence>